<sequence length="482" mass="52807">MSNSRYRRGALAVRAAAPAVPLLFAIAFATGCSQQVEVPAPPPVEVVVGNPVKAPIVEWDEYVGRLEAIEFVEVRARVSGYLDAIYYDEGELVREGDLLCLIDPRPFQAEVNLANASLSEAKSQVEQAQATERQTEAEVKVAQSQFELSETLLKRAKSLLEKQAIPEQEVDIRQSEQRQAQASLEATSARLALAKTATASARSAEEAADARLELAQLNLGYTQIRAPITGRIGAREVTIGNMISGGVGQSTMITTIVSLDPIHAFFDADEQAFLKYQKLEGKPTGEETAEGKNPIFAGLADEPDEFPHRGHLDFFDNRMDAETGTMRGQAILPNPDLKLTPGLFARLRIPGSERYEAVLVPDFAVSADQSEKYVLLVNAEGKVERRNVKLGPPVRNLRVVREGLDGSEQLILRGLQRVMPGIPVKVKTETLALDAEGLPNDFERVPQREWLSQPRTNSRPVDERELANAAGESRIPVSKRAN</sequence>
<keyword evidence="5" id="KW-0732">Signal</keyword>
<feature type="domain" description="Multidrug resistance protein MdtA-like barrel-sandwich hybrid" evidence="6">
    <location>
        <begin position="71"/>
        <end position="253"/>
    </location>
</feature>
<evidence type="ECO:0000256" key="3">
    <source>
        <dbReference type="SAM" id="Coils"/>
    </source>
</evidence>
<dbReference type="GO" id="GO:0046677">
    <property type="term" value="P:response to antibiotic"/>
    <property type="evidence" value="ECO:0007669"/>
    <property type="project" value="TreeGrafter"/>
</dbReference>
<feature type="region of interest" description="Disordered" evidence="4">
    <location>
        <begin position="449"/>
        <end position="482"/>
    </location>
</feature>
<name>A0A5K7XGR2_9BACT</name>
<dbReference type="PANTHER" id="PTHR30158">
    <property type="entry name" value="ACRA/E-RELATED COMPONENT OF DRUG EFFLUX TRANSPORTER"/>
    <property type="match status" value="1"/>
</dbReference>
<comment type="similarity">
    <text evidence="2">Belongs to the membrane fusion protein (MFP) (TC 8.A.1) family.</text>
</comment>
<proteinExistence type="inferred from homology"/>
<reference evidence="10" key="1">
    <citation type="submission" date="2019-10" db="EMBL/GenBank/DDBJ databases">
        <title>Lacipirellula parvula gen. nov., sp. nov., representing a lineage of planctomycetes widespread in freshwater anoxic habitats, and description of the family Lacipirellulaceae.</title>
        <authorList>
            <person name="Dedysh S.N."/>
            <person name="Kulichevskaya I.S."/>
            <person name="Beletsky A.V."/>
            <person name="Rakitin A.L."/>
            <person name="Mardanov A.V."/>
            <person name="Ivanova A.A."/>
            <person name="Saltykova V.X."/>
            <person name="Rijpstra W.I.C."/>
            <person name="Sinninghe Damste J.S."/>
            <person name="Ravin N.V."/>
        </authorList>
    </citation>
    <scope>NUCLEOTIDE SEQUENCE [LARGE SCALE GENOMIC DNA]</scope>
    <source>
        <strain evidence="10">PX69</strain>
    </source>
</reference>
<evidence type="ECO:0000259" key="7">
    <source>
        <dbReference type="Pfam" id="PF25944"/>
    </source>
</evidence>
<evidence type="ECO:0000256" key="5">
    <source>
        <dbReference type="SAM" id="SignalP"/>
    </source>
</evidence>
<dbReference type="InterPro" id="IPR058626">
    <property type="entry name" value="MdtA-like_b-barrel"/>
</dbReference>
<dbReference type="NCBIfam" id="TIGR01730">
    <property type="entry name" value="RND_mfp"/>
    <property type="match status" value="1"/>
</dbReference>
<evidence type="ECO:0000256" key="2">
    <source>
        <dbReference type="ARBA" id="ARBA00009477"/>
    </source>
</evidence>
<evidence type="ECO:0000256" key="1">
    <source>
        <dbReference type="ARBA" id="ARBA00004196"/>
    </source>
</evidence>
<dbReference type="SUPFAM" id="SSF111369">
    <property type="entry name" value="HlyD-like secretion proteins"/>
    <property type="match status" value="3"/>
</dbReference>
<dbReference type="RefSeq" id="WP_152101298.1">
    <property type="nucleotide sequence ID" value="NZ_AP021861.1"/>
</dbReference>
<dbReference type="Pfam" id="PF25944">
    <property type="entry name" value="Beta-barrel_RND"/>
    <property type="match status" value="1"/>
</dbReference>
<dbReference type="InterPro" id="IPR058627">
    <property type="entry name" value="MdtA-like_C"/>
</dbReference>
<dbReference type="Gene3D" id="2.40.50.100">
    <property type="match status" value="2"/>
</dbReference>
<evidence type="ECO:0000256" key="4">
    <source>
        <dbReference type="SAM" id="MobiDB-lite"/>
    </source>
</evidence>
<evidence type="ECO:0000259" key="6">
    <source>
        <dbReference type="Pfam" id="PF25917"/>
    </source>
</evidence>
<dbReference type="Pfam" id="PF25967">
    <property type="entry name" value="RND-MFP_C"/>
    <property type="match status" value="1"/>
</dbReference>
<feature type="domain" description="Multidrug resistance protein MdtA-like beta-barrel" evidence="7">
    <location>
        <begin position="289"/>
        <end position="349"/>
    </location>
</feature>
<gene>
    <name evidence="9" type="ORF">PLANPX_5662</name>
</gene>
<accession>A0A5K7XGR2</accession>
<dbReference type="Proteomes" id="UP000326837">
    <property type="component" value="Chromosome"/>
</dbReference>
<dbReference type="PROSITE" id="PS51257">
    <property type="entry name" value="PROKAR_LIPOPROTEIN"/>
    <property type="match status" value="1"/>
</dbReference>
<feature type="chain" id="PRO_5024811972" evidence="5">
    <location>
        <begin position="30"/>
        <end position="482"/>
    </location>
</feature>
<protein>
    <submittedName>
        <fullName evidence="9">Uncharacterized protein</fullName>
    </submittedName>
</protein>
<dbReference type="PANTHER" id="PTHR30158:SF10">
    <property type="entry name" value="CATION EFFLUX PUMP"/>
    <property type="match status" value="1"/>
</dbReference>
<dbReference type="Gene3D" id="1.10.287.470">
    <property type="entry name" value="Helix hairpin bin"/>
    <property type="match status" value="3"/>
</dbReference>
<evidence type="ECO:0000313" key="10">
    <source>
        <dbReference type="Proteomes" id="UP000326837"/>
    </source>
</evidence>
<evidence type="ECO:0000313" key="9">
    <source>
        <dbReference type="EMBL" id="BBO36050.1"/>
    </source>
</evidence>
<dbReference type="Gene3D" id="2.40.30.170">
    <property type="match status" value="1"/>
</dbReference>
<keyword evidence="3" id="KW-0175">Coiled coil</keyword>
<keyword evidence="10" id="KW-1185">Reference proteome</keyword>
<dbReference type="EMBL" id="AP021861">
    <property type="protein sequence ID" value="BBO36050.1"/>
    <property type="molecule type" value="Genomic_DNA"/>
</dbReference>
<dbReference type="Pfam" id="PF25917">
    <property type="entry name" value="BSH_RND"/>
    <property type="match status" value="1"/>
</dbReference>
<dbReference type="GO" id="GO:0005886">
    <property type="term" value="C:plasma membrane"/>
    <property type="evidence" value="ECO:0007669"/>
    <property type="project" value="TreeGrafter"/>
</dbReference>
<dbReference type="InterPro" id="IPR058625">
    <property type="entry name" value="MdtA-like_BSH"/>
</dbReference>
<feature type="signal peptide" evidence="5">
    <location>
        <begin position="1"/>
        <end position="29"/>
    </location>
</feature>
<dbReference type="Gene3D" id="2.40.420.20">
    <property type="match status" value="1"/>
</dbReference>
<evidence type="ECO:0000259" key="8">
    <source>
        <dbReference type="Pfam" id="PF25967"/>
    </source>
</evidence>
<feature type="domain" description="Multidrug resistance protein MdtA-like C-terminal permuted SH3" evidence="8">
    <location>
        <begin position="357"/>
        <end position="417"/>
    </location>
</feature>
<dbReference type="AlphaFoldDB" id="A0A5K7XGR2"/>
<organism evidence="9 10">
    <name type="scientific">Lacipirellula parvula</name>
    <dbReference type="NCBI Taxonomy" id="2650471"/>
    <lineage>
        <taxon>Bacteria</taxon>
        <taxon>Pseudomonadati</taxon>
        <taxon>Planctomycetota</taxon>
        <taxon>Planctomycetia</taxon>
        <taxon>Pirellulales</taxon>
        <taxon>Lacipirellulaceae</taxon>
        <taxon>Lacipirellula</taxon>
    </lineage>
</organism>
<dbReference type="KEGG" id="lpav:PLANPX_5662"/>
<feature type="coiled-coil region" evidence="3">
    <location>
        <begin position="111"/>
        <end position="145"/>
    </location>
</feature>
<dbReference type="GO" id="GO:0022857">
    <property type="term" value="F:transmembrane transporter activity"/>
    <property type="evidence" value="ECO:0007669"/>
    <property type="project" value="InterPro"/>
</dbReference>
<dbReference type="InterPro" id="IPR006143">
    <property type="entry name" value="RND_pump_MFP"/>
</dbReference>
<comment type="subcellular location">
    <subcellularLocation>
        <location evidence="1">Cell envelope</location>
    </subcellularLocation>
</comment>